<dbReference type="AlphaFoldDB" id="A0A934KDZ9"/>
<dbReference type="InterPro" id="IPR036412">
    <property type="entry name" value="HAD-like_sf"/>
</dbReference>
<proteinExistence type="predicted"/>
<keyword evidence="1" id="KW-0378">Hydrolase</keyword>
<comment type="caution">
    <text evidence="1">The sequence shown here is derived from an EMBL/GenBank/DDBJ whole genome shotgun (WGS) entry which is preliminary data.</text>
</comment>
<sequence length="228" mass="23795">MSPAAFDGVLFDWGETLFYNRDGAELLVEAGLPPVEAARLWSDIWTASKSPTALARHRDVSAANHRAAWASLLEPAEAAVPGMAEMLYERVVAADAWLPYPDTVAVLRSIHDAEVAAGIVSNVPSALGPVLERHGLGGLVDAVVESYCHGVEKPDPALFLLACRELGTAPGRTLMVGDSSLTDAGAVQAGLVTLLLPAVPPGAERGLAAALRLLGHTDAPGGAEQRLR</sequence>
<reference evidence="1" key="1">
    <citation type="submission" date="2020-10" db="EMBL/GenBank/DDBJ databases">
        <title>Ca. Dormibacterota MAGs.</title>
        <authorList>
            <person name="Montgomery K."/>
        </authorList>
    </citation>
    <scope>NUCLEOTIDE SEQUENCE [LARGE SCALE GENOMIC DNA]</scope>
    <source>
        <strain evidence="1">SC8812_S17_10</strain>
    </source>
</reference>
<dbReference type="InterPro" id="IPR023214">
    <property type="entry name" value="HAD_sf"/>
</dbReference>
<dbReference type="NCBIfam" id="TIGR01549">
    <property type="entry name" value="HAD-SF-IA-v1"/>
    <property type="match status" value="1"/>
</dbReference>
<protein>
    <submittedName>
        <fullName evidence="1">HAD family hydrolase</fullName>
    </submittedName>
</protein>
<dbReference type="SFLD" id="SFLDG01129">
    <property type="entry name" value="C1.5:_HAD__Beta-PGM__Phosphata"/>
    <property type="match status" value="1"/>
</dbReference>
<dbReference type="SUPFAM" id="SSF56784">
    <property type="entry name" value="HAD-like"/>
    <property type="match status" value="1"/>
</dbReference>
<keyword evidence="2" id="KW-1185">Reference proteome</keyword>
<accession>A0A934KDZ9</accession>
<dbReference type="EMBL" id="JAEKNR010000217">
    <property type="protein sequence ID" value="MBJ7600758.1"/>
    <property type="molecule type" value="Genomic_DNA"/>
</dbReference>
<dbReference type="Gene3D" id="3.40.50.1000">
    <property type="entry name" value="HAD superfamily/HAD-like"/>
    <property type="match status" value="1"/>
</dbReference>
<gene>
    <name evidence="1" type="ORF">JF922_22145</name>
</gene>
<organism evidence="1 2">
    <name type="scientific">Candidatus Nephthysia bennettiae</name>
    <dbReference type="NCBI Taxonomy" id="3127016"/>
    <lineage>
        <taxon>Bacteria</taxon>
        <taxon>Bacillati</taxon>
        <taxon>Candidatus Dormiibacterota</taxon>
        <taxon>Candidatus Dormibacteria</taxon>
        <taxon>Candidatus Dormibacterales</taxon>
        <taxon>Candidatus Dormibacteraceae</taxon>
        <taxon>Candidatus Nephthysia</taxon>
    </lineage>
</organism>
<dbReference type="GO" id="GO:0016787">
    <property type="term" value="F:hydrolase activity"/>
    <property type="evidence" value="ECO:0007669"/>
    <property type="project" value="UniProtKB-KW"/>
</dbReference>
<evidence type="ECO:0000313" key="1">
    <source>
        <dbReference type="EMBL" id="MBJ7600758.1"/>
    </source>
</evidence>
<dbReference type="InterPro" id="IPR006439">
    <property type="entry name" value="HAD-SF_hydro_IA"/>
</dbReference>
<dbReference type="PANTHER" id="PTHR46649">
    <property type="match status" value="1"/>
</dbReference>
<dbReference type="Proteomes" id="UP000612893">
    <property type="component" value="Unassembled WGS sequence"/>
</dbReference>
<dbReference type="SFLD" id="SFLDS00003">
    <property type="entry name" value="Haloacid_Dehalogenase"/>
    <property type="match status" value="1"/>
</dbReference>
<evidence type="ECO:0000313" key="2">
    <source>
        <dbReference type="Proteomes" id="UP000612893"/>
    </source>
</evidence>
<dbReference type="PANTHER" id="PTHR46649:SF4">
    <property type="entry name" value="HALOACID DEHALOGENASE-LIKE HYDROLASE (HAD) SUPERFAMILY PROTEIN"/>
    <property type="match status" value="1"/>
</dbReference>
<dbReference type="Pfam" id="PF00702">
    <property type="entry name" value="Hydrolase"/>
    <property type="match status" value="1"/>
</dbReference>
<name>A0A934KDZ9_9BACT</name>
<dbReference type="RefSeq" id="WP_338204716.1">
    <property type="nucleotide sequence ID" value="NZ_JAEKNR010000217.1"/>
</dbReference>